<sequence length="162" mass="18289">MLVVVETYDADPEARQPVAAFPLSIRQASHLLRGMRTLLRLAEVTTWVDHPSSDNSPFPTHPVQAQRGCRTPRSPGSSRPTPFPTSASRATRIEETSMPNYPIPYSDDDQRLNDALLEDVRTALLRRGFPELTKADYGMLEVMLVRFVYAQRREISVVIKPL</sequence>
<protein>
    <submittedName>
        <fullName evidence="2">Uncharacterized protein</fullName>
    </submittedName>
</protein>
<proteinExistence type="predicted"/>
<evidence type="ECO:0000256" key="1">
    <source>
        <dbReference type="SAM" id="MobiDB-lite"/>
    </source>
</evidence>
<gene>
    <name evidence="2" type="ORF">ACH4OY_03115</name>
</gene>
<reference evidence="2 3" key="1">
    <citation type="submission" date="2024-10" db="EMBL/GenBank/DDBJ databases">
        <title>The Natural Products Discovery Center: Release of the First 8490 Sequenced Strains for Exploring Actinobacteria Biosynthetic Diversity.</title>
        <authorList>
            <person name="Kalkreuter E."/>
            <person name="Kautsar S.A."/>
            <person name="Yang D."/>
            <person name="Bader C.D."/>
            <person name="Teijaro C.N."/>
            <person name="Fluegel L."/>
            <person name="Davis C.M."/>
            <person name="Simpson J.R."/>
            <person name="Lauterbach L."/>
            <person name="Steele A.D."/>
            <person name="Gui C."/>
            <person name="Meng S."/>
            <person name="Li G."/>
            <person name="Viehrig K."/>
            <person name="Ye F."/>
            <person name="Su P."/>
            <person name="Kiefer A.F."/>
            <person name="Nichols A."/>
            <person name="Cepeda A.J."/>
            <person name="Yan W."/>
            <person name="Fan B."/>
            <person name="Jiang Y."/>
            <person name="Adhikari A."/>
            <person name="Zheng C.-J."/>
            <person name="Schuster L."/>
            <person name="Cowan T.M."/>
            <person name="Smanski M.J."/>
            <person name="Chevrette M.G."/>
            <person name="De Carvalho L.P.S."/>
            <person name="Shen B."/>
        </authorList>
    </citation>
    <scope>NUCLEOTIDE SEQUENCE [LARGE SCALE GENOMIC DNA]</scope>
    <source>
        <strain evidence="2 3">NPDC021253</strain>
    </source>
</reference>
<dbReference type="EMBL" id="JBIRPU010000002">
    <property type="protein sequence ID" value="MFI0791683.1"/>
    <property type="molecule type" value="Genomic_DNA"/>
</dbReference>
<evidence type="ECO:0000313" key="3">
    <source>
        <dbReference type="Proteomes" id="UP001611075"/>
    </source>
</evidence>
<accession>A0ABW7SDC0</accession>
<keyword evidence="3" id="KW-1185">Reference proteome</keyword>
<feature type="region of interest" description="Disordered" evidence="1">
    <location>
        <begin position="49"/>
        <end position="105"/>
    </location>
</feature>
<feature type="compositionally biased region" description="Low complexity" evidence="1">
    <location>
        <begin position="71"/>
        <end position="86"/>
    </location>
</feature>
<evidence type="ECO:0000313" key="2">
    <source>
        <dbReference type="EMBL" id="MFI0791683.1"/>
    </source>
</evidence>
<comment type="caution">
    <text evidence="2">The sequence shown here is derived from an EMBL/GenBank/DDBJ whole genome shotgun (WGS) entry which is preliminary data.</text>
</comment>
<dbReference type="RefSeq" id="WP_396676361.1">
    <property type="nucleotide sequence ID" value="NZ_JBIRPU010000002.1"/>
</dbReference>
<name>A0ABW7SDC0_9ACTN</name>
<organism evidence="2 3">
    <name type="scientific">Micromonospora rubida</name>
    <dbReference type="NCBI Taxonomy" id="2697657"/>
    <lineage>
        <taxon>Bacteria</taxon>
        <taxon>Bacillati</taxon>
        <taxon>Actinomycetota</taxon>
        <taxon>Actinomycetes</taxon>
        <taxon>Micromonosporales</taxon>
        <taxon>Micromonosporaceae</taxon>
        <taxon>Micromonospora</taxon>
    </lineage>
</organism>
<dbReference type="Proteomes" id="UP001611075">
    <property type="component" value="Unassembled WGS sequence"/>
</dbReference>